<reference evidence="2 3" key="1">
    <citation type="journal article" date="2021" name="G3 (Bethesda)">
        <title>Genomic diversity, chromosomal rearrangements, and interspecies hybridization in the ogataea polymorpha species complex.</title>
        <authorList>
            <person name="Hanson S.J."/>
            <person name="Cinneide E.O."/>
            <person name="Salzberg L.I."/>
            <person name="Wolfe K.H."/>
            <person name="McGowan J."/>
            <person name="Fitzpatrick D.A."/>
            <person name="Matlin K."/>
        </authorList>
    </citation>
    <scope>NUCLEOTIDE SEQUENCE [LARGE SCALE GENOMIC DNA]</scope>
    <source>
        <strain evidence="2">51-138</strain>
    </source>
</reference>
<feature type="region of interest" description="Disordered" evidence="1">
    <location>
        <begin position="118"/>
        <end position="145"/>
    </location>
</feature>
<feature type="compositionally biased region" description="Basic and acidic residues" evidence="1">
    <location>
        <begin position="118"/>
        <end position="128"/>
    </location>
</feature>
<name>A0ABQ7RPD4_PICAN</name>
<accession>A0ABQ7RPD4</accession>
<evidence type="ECO:0000313" key="2">
    <source>
        <dbReference type="EMBL" id="KAG7845005.1"/>
    </source>
</evidence>
<feature type="region of interest" description="Disordered" evidence="1">
    <location>
        <begin position="1"/>
        <end position="22"/>
    </location>
</feature>
<dbReference type="EMBL" id="JAHLVD010000023">
    <property type="protein sequence ID" value="KAG7845005.1"/>
    <property type="molecule type" value="Genomic_DNA"/>
</dbReference>
<proteinExistence type="predicted"/>
<keyword evidence="3" id="KW-1185">Reference proteome</keyword>
<feature type="compositionally biased region" description="Polar residues" evidence="1">
    <location>
        <begin position="129"/>
        <end position="143"/>
    </location>
</feature>
<evidence type="ECO:0000313" key="3">
    <source>
        <dbReference type="Proteomes" id="UP001197328"/>
    </source>
</evidence>
<sequence>MRASSLNFESSSSRLSSDESEDALKIDDARVLGEPKLEKLDTEPGRVYGTLYTIRSSGSSSSDRKSVVSSTEDRFIISAAIVRFLWLNRSRWDGVISTASCELLSAVPGPRTARFRGKERAVLDRDTDPSNGTSSKDSWITSRSDGRNMEAARGEIRGIIRCRDFFTSFRKRKLLNITGRCSRSVSQRRV</sequence>
<evidence type="ECO:0000256" key="1">
    <source>
        <dbReference type="SAM" id="MobiDB-lite"/>
    </source>
</evidence>
<organism evidence="2 3">
    <name type="scientific">Pichia angusta</name>
    <name type="common">Yeast</name>
    <name type="synonym">Hansenula polymorpha</name>
    <dbReference type="NCBI Taxonomy" id="870730"/>
    <lineage>
        <taxon>Eukaryota</taxon>
        <taxon>Fungi</taxon>
        <taxon>Dikarya</taxon>
        <taxon>Ascomycota</taxon>
        <taxon>Saccharomycotina</taxon>
        <taxon>Pichiomycetes</taxon>
        <taxon>Pichiales</taxon>
        <taxon>Pichiaceae</taxon>
        <taxon>Ogataea</taxon>
    </lineage>
</organism>
<feature type="compositionally biased region" description="Low complexity" evidence="1">
    <location>
        <begin position="1"/>
        <end position="15"/>
    </location>
</feature>
<gene>
    <name evidence="2" type="ORF">KL940_005330</name>
</gene>
<dbReference type="Proteomes" id="UP001197328">
    <property type="component" value="Unassembled WGS sequence"/>
</dbReference>
<comment type="caution">
    <text evidence="2">The sequence shown here is derived from an EMBL/GenBank/DDBJ whole genome shotgun (WGS) entry which is preliminary data.</text>
</comment>
<protein>
    <submittedName>
        <fullName evidence="2">Uncharacterized protein</fullName>
    </submittedName>
</protein>